<evidence type="ECO:0000256" key="1">
    <source>
        <dbReference type="SAM" id="MobiDB-lite"/>
    </source>
</evidence>
<proteinExistence type="predicted"/>
<protein>
    <recommendedName>
        <fullName evidence="2">G domain-containing protein</fullName>
    </recommendedName>
</protein>
<evidence type="ECO:0000259" key="2">
    <source>
        <dbReference type="Pfam" id="PF01926"/>
    </source>
</evidence>
<feature type="region of interest" description="Disordered" evidence="1">
    <location>
        <begin position="488"/>
        <end position="563"/>
    </location>
</feature>
<evidence type="ECO:0000313" key="3">
    <source>
        <dbReference type="EMBL" id="CAE2216950.1"/>
    </source>
</evidence>
<sequence>MKKRISSYSMPSVQAQTQEEYSHASQSSEELLDMEVEEFLHEDAEKLMFHFKNAYDKIQDGLKRPKVLIAGVAGAGKSSIINTIFGSEMAKEGAGRPVTQHFQRFEPEEKPIILYDSKGLEVGMQLDEFIQSTRSYFTQLNDGEEERCMEQQIDVVWYIVNSAAARFQDFEEQICKELFKELPIIFILNKSDISTKEQRQALRKVIKEMNLNNCIGVFNSVTQKYCSKIPKCCISCGSPDLVVYRRDKVCLCEECGHRFSSETSSGLNEIVQAAFTTLPNYAKESFVASQRASFKLKEESARKIISQFYSGQTKTITAHGLLGLLASMLTRLSFVWEFKEHAHLSGRHIARDVVSNFSLRDKIFLFMHKNKHQRLRSTAIGIIWNTCVRELAKIMLVESVEGVSQKTAQDEWPLICSDTFQYLSSENIDVIEDKLHHHPLDYVLDCEITCSSDSGCSSRSMSRNSIVSLTEGKECWNGWLSPMRRSSCDTLEGITESPESESPESPPIIVDVQSIQESEKKHRKKRTHRKHRDKKASRKTHAHKKHRKEKKKQSQLENNTEHK</sequence>
<dbReference type="InterPro" id="IPR006073">
    <property type="entry name" value="GTP-bd"/>
</dbReference>
<dbReference type="AlphaFoldDB" id="A0A7S4I3C9"/>
<dbReference type="InterPro" id="IPR027417">
    <property type="entry name" value="P-loop_NTPase"/>
</dbReference>
<feature type="region of interest" description="Disordered" evidence="1">
    <location>
        <begin position="1"/>
        <end position="28"/>
    </location>
</feature>
<dbReference type="EMBL" id="HBKP01010705">
    <property type="protein sequence ID" value="CAE2216950.1"/>
    <property type="molecule type" value="Transcribed_RNA"/>
</dbReference>
<dbReference type="SUPFAM" id="SSF52540">
    <property type="entry name" value="P-loop containing nucleoside triphosphate hydrolases"/>
    <property type="match status" value="1"/>
</dbReference>
<accession>A0A7S4I3C9</accession>
<dbReference type="Gene3D" id="3.40.50.300">
    <property type="entry name" value="P-loop containing nucleotide triphosphate hydrolases"/>
    <property type="match status" value="1"/>
</dbReference>
<feature type="domain" description="G" evidence="2">
    <location>
        <begin position="66"/>
        <end position="190"/>
    </location>
</feature>
<feature type="compositionally biased region" description="Basic residues" evidence="1">
    <location>
        <begin position="521"/>
        <end position="553"/>
    </location>
</feature>
<dbReference type="CDD" id="cd00882">
    <property type="entry name" value="Ras_like_GTPase"/>
    <property type="match status" value="1"/>
</dbReference>
<name>A0A7S4I3C9_9EUKA</name>
<reference evidence="3" key="1">
    <citation type="submission" date="2021-01" db="EMBL/GenBank/DDBJ databases">
        <authorList>
            <person name="Corre E."/>
            <person name="Pelletier E."/>
            <person name="Niang G."/>
            <person name="Scheremetjew M."/>
            <person name="Finn R."/>
            <person name="Kale V."/>
            <person name="Holt S."/>
            <person name="Cochrane G."/>
            <person name="Meng A."/>
            <person name="Brown T."/>
            <person name="Cohen L."/>
        </authorList>
    </citation>
    <scope>NUCLEOTIDE SEQUENCE</scope>
    <source>
        <strain evidence="3">DIVA3 518/3/11/1/6</strain>
    </source>
</reference>
<organism evidence="3">
    <name type="scientific">Vannella robusta</name>
    <dbReference type="NCBI Taxonomy" id="1487602"/>
    <lineage>
        <taxon>Eukaryota</taxon>
        <taxon>Amoebozoa</taxon>
        <taxon>Discosea</taxon>
        <taxon>Flabellinia</taxon>
        <taxon>Vannellidae</taxon>
        <taxon>Vannella</taxon>
    </lineage>
</organism>
<dbReference type="Pfam" id="PF01926">
    <property type="entry name" value="MMR_HSR1"/>
    <property type="match status" value="1"/>
</dbReference>
<gene>
    <name evidence="3" type="ORF">VSP0166_LOCUS7564</name>
</gene>
<dbReference type="GO" id="GO:0005525">
    <property type="term" value="F:GTP binding"/>
    <property type="evidence" value="ECO:0007669"/>
    <property type="project" value="InterPro"/>
</dbReference>